<organism evidence="2 3">
    <name type="scientific">Clostridium sardiniense</name>
    <name type="common">Clostridium absonum</name>
    <dbReference type="NCBI Taxonomy" id="29369"/>
    <lineage>
        <taxon>Bacteria</taxon>
        <taxon>Bacillati</taxon>
        <taxon>Bacillota</taxon>
        <taxon>Clostridia</taxon>
        <taxon>Eubacteriales</taxon>
        <taxon>Clostridiaceae</taxon>
        <taxon>Clostridium</taxon>
    </lineage>
</organism>
<dbReference type="RefSeq" id="WP_221861073.1">
    <property type="nucleotide sequence ID" value="NZ_JAIKTU010000007.1"/>
</dbReference>
<feature type="transmembrane region" description="Helical" evidence="1">
    <location>
        <begin position="103"/>
        <end position="125"/>
    </location>
</feature>
<name>A0ABS7KY16_CLOSR</name>
<keyword evidence="1" id="KW-0812">Transmembrane</keyword>
<comment type="caution">
    <text evidence="2">The sequence shown here is derived from an EMBL/GenBank/DDBJ whole genome shotgun (WGS) entry which is preliminary data.</text>
</comment>
<keyword evidence="1" id="KW-0472">Membrane</keyword>
<dbReference type="Pfam" id="PF04346">
    <property type="entry name" value="EutH"/>
    <property type="match status" value="1"/>
</dbReference>
<reference evidence="2 3" key="1">
    <citation type="journal article" date="2021" name="Cell Host Microbe">
        <title>in vivo commensal control of Clostridioides difficile virulence.</title>
        <authorList>
            <person name="Girinathan B.P."/>
            <person name="Dibenedetto N."/>
            <person name="Worley J.N."/>
            <person name="Peltier J."/>
            <person name="Arrieta-Ortiz M.L."/>
            <person name="Rupa Christinal Immanuel S."/>
            <person name="Lavin R."/>
            <person name="Delaney M.L."/>
            <person name="Cummins C."/>
            <person name="Hoffmann M."/>
            <person name="Luo Y."/>
            <person name="Gonzalez-Escalona N."/>
            <person name="Allard M."/>
            <person name="Onderdonk A.B."/>
            <person name="Gerber G.K."/>
            <person name="Sonenshein A.L."/>
            <person name="Baliga N."/>
            <person name="Dupuy B."/>
            <person name="Bry L."/>
        </authorList>
    </citation>
    <scope>NUCLEOTIDE SEQUENCE [LARGE SCALE GENOMIC DNA]</scope>
    <source>
        <strain evidence="2 3">DSM 599</strain>
    </source>
</reference>
<dbReference type="PIRSF" id="PIRSF019466">
    <property type="entry name" value="EutH"/>
    <property type="match status" value="1"/>
</dbReference>
<feature type="transmembrane region" description="Helical" evidence="1">
    <location>
        <begin position="193"/>
        <end position="216"/>
    </location>
</feature>
<protein>
    <submittedName>
        <fullName evidence="2">Ethanolamine utilization protein EutH</fullName>
    </submittedName>
</protein>
<feature type="transmembrane region" description="Helical" evidence="1">
    <location>
        <begin position="42"/>
        <end position="65"/>
    </location>
</feature>
<keyword evidence="1" id="KW-1133">Transmembrane helix</keyword>
<feature type="transmembrane region" description="Helical" evidence="1">
    <location>
        <begin position="330"/>
        <end position="352"/>
    </location>
</feature>
<evidence type="ECO:0000256" key="1">
    <source>
        <dbReference type="SAM" id="Phobius"/>
    </source>
</evidence>
<accession>A0ABS7KY16</accession>
<feature type="transmembrane region" description="Helical" evidence="1">
    <location>
        <begin position="77"/>
        <end position="97"/>
    </location>
</feature>
<feature type="transmembrane region" description="Helical" evidence="1">
    <location>
        <begin position="275"/>
        <end position="293"/>
    </location>
</feature>
<feature type="transmembrane region" description="Helical" evidence="1">
    <location>
        <begin position="137"/>
        <end position="159"/>
    </location>
</feature>
<dbReference type="PANTHER" id="PTHR40089">
    <property type="entry name" value="ETHANOLAMINE UTILIZATION PROTEIN EUTH"/>
    <property type="match status" value="1"/>
</dbReference>
<sequence>MENIVLYIVAIFFLIGAADYVCGDKLKLGSYFADGIKSMGPLAIAMVGIISLTPVITEVLNIVLVPVADKFGIDPSIFISNIIAIDMGAFNIAENIALSKEMIYFSGVLMASMLGCTLSFTLPLALGIIKKENRQQLFIGMLFGIISLPFGLFIGGLLLKIPINIILINLIPIIIISILLSIGILYCENKIIFIFNILGKGILWLSIIGLSLQGIQSISGVMIFKNLMPLQEALNIVGKIAIFLGGAYVMLEVLKRLLESPLDRLALKFGVNKNSIAAFLGSLASAIIVFVNFEELDNKGKILCSAFSVGGAYVLGGQLGFVASEATEIIGIYIFIKLFCGFLSVFIAILYIKKKESIVKN</sequence>
<keyword evidence="3" id="KW-1185">Reference proteome</keyword>
<feature type="transmembrane region" description="Helical" evidence="1">
    <location>
        <begin position="165"/>
        <end position="186"/>
    </location>
</feature>
<dbReference type="InterPro" id="IPR007441">
    <property type="entry name" value="EutH"/>
</dbReference>
<dbReference type="EMBL" id="JAIKTU010000007">
    <property type="protein sequence ID" value="MBY0755705.1"/>
    <property type="molecule type" value="Genomic_DNA"/>
</dbReference>
<evidence type="ECO:0000313" key="2">
    <source>
        <dbReference type="EMBL" id="MBY0755705.1"/>
    </source>
</evidence>
<dbReference type="Proteomes" id="UP001299068">
    <property type="component" value="Unassembled WGS sequence"/>
</dbReference>
<proteinExistence type="predicted"/>
<dbReference type="PANTHER" id="PTHR40089:SF1">
    <property type="entry name" value="ETHANOLAMINE PERMEASE EUTH-RELATED"/>
    <property type="match status" value="1"/>
</dbReference>
<evidence type="ECO:0000313" key="3">
    <source>
        <dbReference type="Proteomes" id="UP001299068"/>
    </source>
</evidence>
<dbReference type="NCBIfam" id="NF011667">
    <property type="entry name" value="PRK15086.1-3"/>
    <property type="match status" value="1"/>
</dbReference>
<gene>
    <name evidence="2" type="primary">eutH</name>
    <name evidence="2" type="ORF">K5V21_09555</name>
</gene>